<dbReference type="PANTHER" id="PTHR21004">
    <property type="entry name" value="SERINE PROTEASE-RELATED"/>
    <property type="match status" value="1"/>
</dbReference>
<dbReference type="GO" id="GO:0016485">
    <property type="term" value="P:protein processing"/>
    <property type="evidence" value="ECO:0007669"/>
    <property type="project" value="InterPro"/>
</dbReference>
<dbReference type="PANTHER" id="PTHR21004:SF0">
    <property type="entry name" value="PEROXISOMAL LEADER PEPTIDE-PROCESSING PROTEASE"/>
    <property type="match status" value="1"/>
</dbReference>
<dbReference type="GO" id="GO:0031998">
    <property type="term" value="P:regulation of fatty acid beta-oxidation"/>
    <property type="evidence" value="ECO:0007669"/>
    <property type="project" value="TreeGrafter"/>
</dbReference>
<keyword evidence="2" id="KW-1185">Reference proteome</keyword>
<dbReference type="InterPro" id="IPR039245">
    <property type="entry name" value="TYSND1/DEG15"/>
</dbReference>
<dbReference type="EMBL" id="CP026604">
    <property type="protein sequence ID" value="AWB65502.1"/>
    <property type="molecule type" value="Genomic_DNA"/>
</dbReference>
<keyword evidence="1" id="KW-0378">Hydrolase</keyword>
<dbReference type="InterPro" id="IPR043504">
    <property type="entry name" value="Peptidase_S1_PA_chymotrypsin"/>
</dbReference>
<dbReference type="KEGG" id="cate:C2869_03210"/>
<reference evidence="1 2" key="1">
    <citation type="submission" date="2018-01" db="EMBL/GenBank/DDBJ databases">
        <title>Genome sequence of a Cantenovulum-like bacteria.</title>
        <authorList>
            <person name="Tan W.R."/>
            <person name="Lau N.-S."/>
            <person name="Go F."/>
            <person name="Amirul A.-A.A."/>
        </authorList>
    </citation>
    <scope>NUCLEOTIDE SEQUENCE [LARGE SCALE GENOMIC DNA]</scope>
    <source>
        <strain evidence="1 2">CCB-QB4</strain>
    </source>
</reference>
<dbReference type="Pfam" id="PF13365">
    <property type="entry name" value="Trypsin_2"/>
    <property type="match status" value="1"/>
</dbReference>
<keyword evidence="1" id="KW-0645">Protease</keyword>
<dbReference type="InterPro" id="IPR009003">
    <property type="entry name" value="Peptidase_S1_PA"/>
</dbReference>
<proteinExistence type="predicted"/>
<sequence>MIAVGEFFLKLATENITYKDIGKMDIKLRSFLVALLVVLLASCANTQRTTGQKKYKIAKDVSIPNATQIAVYLPEKTANSKFWVNATNNWHEPGKAFKESIEKALGKYFTNVVWFDQASDTKPNVYMSLSPDWDYNSGKIEMDMQYKIFDSSGKVLVDNKYETSSGLNFHAPDAAYYNSSYQAVEKLAVNFLNKLKPNVTQFPANLAMNQFALEKFVNIKKPVSSGTGFFLNPQGVVLTANHVIDDCLLIKVKQGELLTDATLSHSSQLLDVAVLNTNHEIDTYLKLRDKNELTLGEKLTTVSYPLKGLLESSPNMTFGNVTSKKALTGSLGLYQFSAPIQPGSSGGAIVSEQSELIGMVTSTLNVTNLAKKGVIPQNVNFALDVKYLRKFLDKNQVGYETSAEQSAANFSESALGTAVQIACYQ</sequence>
<evidence type="ECO:0000313" key="2">
    <source>
        <dbReference type="Proteomes" id="UP000244441"/>
    </source>
</evidence>
<organism evidence="1 2">
    <name type="scientific">Saccharobesus litoralis</name>
    <dbReference type="NCBI Taxonomy" id="2172099"/>
    <lineage>
        <taxon>Bacteria</taxon>
        <taxon>Pseudomonadati</taxon>
        <taxon>Pseudomonadota</taxon>
        <taxon>Gammaproteobacteria</taxon>
        <taxon>Alteromonadales</taxon>
        <taxon>Alteromonadaceae</taxon>
        <taxon>Saccharobesus</taxon>
    </lineage>
</organism>
<dbReference type="Gene3D" id="2.40.10.10">
    <property type="entry name" value="Trypsin-like serine proteases"/>
    <property type="match status" value="2"/>
</dbReference>
<dbReference type="AlphaFoldDB" id="A0A2S0VMU7"/>
<evidence type="ECO:0000313" key="1">
    <source>
        <dbReference type="EMBL" id="AWB65502.1"/>
    </source>
</evidence>
<dbReference type="SUPFAM" id="SSF50494">
    <property type="entry name" value="Trypsin-like serine proteases"/>
    <property type="match status" value="1"/>
</dbReference>
<protein>
    <submittedName>
        <fullName evidence="1">Serine protease</fullName>
    </submittedName>
</protein>
<dbReference type="GO" id="GO:0004252">
    <property type="term" value="F:serine-type endopeptidase activity"/>
    <property type="evidence" value="ECO:0007669"/>
    <property type="project" value="InterPro"/>
</dbReference>
<accession>A0A2S0VMU7</accession>
<dbReference type="Proteomes" id="UP000244441">
    <property type="component" value="Chromosome"/>
</dbReference>
<name>A0A2S0VMU7_9ALTE</name>
<gene>
    <name evidence="1" type="ORF">C2869_03210</name>
</gene>